<proteinExistence type="predicted"/>
<dbReference type="EMBL" id="DXCC01000004">
    <property type="protein sequence ID" value="HIZ14504.1"/>
    <property type="molecule type" value="Genomic_DNA"/>
</dbReference>
<protein>
    <submittedName>
        <fullName evidence="1">Uncharacterized protein</fullName>
    </submittedName>
</protein>
<accession>A0A9D2IKQ5</accession>
<comment type="caution">
    <text evidence="1">The sequence shown here is derived from an EMBL/GenBank/DDBJ whole genome shotgun (WGS) entry which is preliminary data.</text>
</comment>
<name>A0A9D2IKQ5_9BACT</name>
<gene>
    <name evidence="1" type="ORF">H9816_01115</name>
</gene>
<dbReference type="AlphaFoldDB" id="A0A9D2IKQ5"/>
<dbReference type="Proteomes" id="UP000824014">
    <property type="component" value="Unassembled WGS sequence"/>
</dbReference>
<sequence>MKTMMTVAEVVQTAFGDAELPEGVLSEQDVRSAQLRHLAPALGRAMYGAVLEGRYAELADEWLKPALALFVKAAVLPSLMQRVGAAGVVRYGGETFEAASDAAVVAWSRRVRRDAATLLDAARRQMAADPAVYPEYDPAEDVHCRTSIAGSVVL</sequence>
<evidence type="ECO:0000313" key="2">
    <source>
        <dbReference type="Proteomes" id="UP000824014"/>
    </source>
</evidence>
<evidence type="ECO:0000313" key="1">
    <source>
        <dbReference type="EMBL" id="HIZ14504.1"/>
    </source>
</evidence>
<organism evidence="1 2">
    <name type="scientific">Candidatus Tidjanibacter faecipullorum</name>
    <dbReference type="NCBI Taxonomy" id="2838766"/>
    <lineage>
        <taxon>Bacteria</taxon>
        <taxon>Pseudomonadati</taxon>
        <taxon>Bacteroidota</taxon>
        <taxon>Bacteroidia</taxon>
        <taxon>Bacteroidales</taxon>
        <taxon>Rikenellaceae</taxon>
        <taxon>Tidjanibacter</taxon>
    </lineage>
</organism>
<reference evidence="1" key="2">
    <citation type="submission" date="2021-04" db="EMBL/GenBank/DDBJ databases">
        <authorList>
            <person name="Gilroy R."/>
        </authorList>
    </citation>
    <scope>NUCLEOTIDE SEQUENCE</scope>
    <source>
        <strain evidence="1">ChiHjej11B10-19426</strain>
    </source>
</reference>
<dbReference type="Pfam" id="PF20459">
    <property type="entry name" value="DUF6712"/>
    <property type="match status" value="1"/>
</dbReference>
<dbReference type="InterPro" id="IPR046558">
    <property type="entry name" value="DUF6712"/>
</dbReference>
<reference evidence="1" key="1">
    <citation type="journal article" date="2021" name="PeerJ">
        <title>Extensive microbial diversity within the chicken gut microbiome revealed by metagenomics and culture.</title>
        <authorList>
            <person name="Gilroy R."/>
            <person name="Ravi A."/>
            <person name="Getino M."/>
            <person name="Pursley I."/>
            <person name="Horton D.L."/>
            <person name="Alikhan N.F."/>
            <person name="Baker D."/>
            <person name="Gharbi K."/>
            <person name="Hall N."/>
            <person name="Watson M."/>
            <person name="Adriaenssens E.M."/>
            <person name="Foster-Nyarko E."/>
            <person name="Jarju S."/>
            <person name="Secka A."/>
            <person name="Antonio M."/>
            <person name="Oren A."/>
            <person name="Chaudhuri R.R."/>
            <person name="La Ragione R."/>
            <person name="Hildebrand F."/>
            <person name="Pallen M.J."/>
        </authorList>
    </citation>
    <scope>NUCLEOTIDE SEQUENCE</scope>
    <source>
        <strain evidence="1">ChiHjej11B10-19426</strain>
    </source>
</reference>